<dbReference type="InterPro" id="IPR032675">
    <property type="entry name" value="LRR_dom_sf"/>
</dbReference>
<dbReference type="PANTHER" id="PTHR36766">
    <property type="entry name" value="PLANT BROAD-SPECTRUM MILDEW RESISTANCE PROTEIN RPW8"/>
    <property type="match status" value="1"/>
</dbReference>
<dbReference type="Proteomes" id="UP000289738">
    <property type="component" value="Chromosome B02"/>
</dbReference>
<dbReference type="SUPFAM" id="SSF52058">
    <property type="entry name" value="L domain-like"/>
    <property type="match status" value="1"/>
</dbReference>
<evidence type="ECO:0000313" key="3">
    <source>
        <dbReference type="Proteomes" id="UP000289738"/>
    </source>
</evidence>
<dbReference type="EMBL" id="SDMP01000012">
    <property type="protein sequence ID" value="RYR23818.1"/>
    <property type="molecule type" value="Genomic_DNA"/>
</dbReference>
<evidence type="ECO:0000313" key="2">
    <source>
        <dbReference type="EMBL" id="RYR23818.1"/>
    </source>
</evidence>
<comment type="caution">
    <text evidence="2">The sequence shown here is derived from an EMBL/GenBank/DDBJ whole genome shotgun (WGS) entry which is preliminary data.</text>
</comment>
<keyword evidence="1" id="KW-0611">Plant defense</keyword>
<gene>
    <name evidence="2" type="ORF">Ahy_B02g057312</name>
</gene>
<reference evidence="2 3" key="1">
    <citation type="submission" date="2019-01" db="EMBL/GenBank/DDBJ databases">
        <title>Sequencing of cultivated peanut Arachis hypogaea provides insights into genome evolution and oil improvement.</title>
        <authorList>
            <person name="Chen X."/>
        </authorList>
    </citation>
    <scope>NUCLEOTIDE SEQUENCE [LARGE SCALE GENOMIC DNA]</scope>
    <source>
        <strain evidence="3">cv. Fuhuasheng</strain>
        <tissue evidence="2">Leaves</tissue>
    </source>
</reference>
<dbReference type="Gene3D" id="3.80.10.10">
    <property type="entry name" value="Ribonuclease Inhibitor"/>
    <property type="match status" value="1"/>
</dbReference>
<accession>A0A445ABR8</accession>
<organism evidence="2 3">
    <name type="scientific">Arachis hypogaea</name>
    <name type="common">Peanut</name>
    <dbReference type="NCBI Taxonomy" id="3818"/>
    <lineage>
        <taxon>Eukaryota</taxon>
        <taxon>Viridiplantae</taxon>
        <taxon>Streptophyta</taxon>
        <taxon>Embryophyta</taxon>
        <taxon>Tracheophyta</taxon>
        <taxon>Spermatophyta</taxon>
        <taxon>Magnoliopsida</taxon>
        <taxon>eudicotyledons</taxon>
        <taxon>Gunneridae</taxon>
        <taxon>Pentapetalae</taxon>
        <taxon>rosids</taxon>
        <taxon>fabids</taxon>
        <taxon>Fabales</taxon>
        <taxon>Fabaceae</taxon>
        <taxon>Papilionoideae</taxon>
        <taxon>50 kb inversion clade</taxon>
        <taxon>dalbergioids sensu lato</taxon>
        <taxon>Dalbergieae</taxon>
        <taxon>Pterocarpus clade</taxon>
        <taxon>Arachis</taxon>
    </lineage>
</organism>
<name>A0A445ABR8_ARAHY</name>
<dbReference type="AlphaFoldDB" id="A0A445ABR8"/>
<dbReference type="GO" id="GO:0006952">
    <property type="term" value="P:defense response"/>
    <property type="evidence" value="ECO:0007669"/>
    <property type="project" value="UniProtKB-KW"/>
</dbReference>
<protein>
    <submittedName>
        <fullName evidence="2">Uncharacterized protein</fullName>
    </submittedName>
</protein>
<sequence length="285" mass="32058">MAEMSSYKSYTNILASGEKFTDVRDFIAYIYNGDVKWINVLGSSSVFLFQFQCHSHHTLLFTVHTLIISFCSKFVSFPGEGLAVPNLTHFDVSFCEKLEALPHDMNTLLLNLQSLEIEGCPEICRLPEGGLPPNLKRLRVGGCEKQLRGLSSMGNLEAISHLEISGVDCESFKSYPDVGLLPHLPKVMKDIANVIRRSSCGHAIRQQFSFYQLYLLSGTLSDRLNENKAYGNSNNSVHTSKEHHTIKKGTQSMKLNYLNLEGAIALHLHHYFAMTHNQLNMMMIT</sequence>
<proteinExistence type="predicted"/>
<keyword evidence="3" id="KW-1185">Reference proteome</keyword>
<dbReference type="PANTHER" id="PTHR36766:SF45">
    <property type="entry name" value="NB-ARC DOMAIN-CONTAINING PROTEIN"/>
    <property type="match status" value="1"/>
</dbReference>
<evidence type="ECO:0000256" key="1">
    <source>
        <dbReference type="ARBA" id="ARBA00022821"/>
    </source>
</evidence>